<proteinExistence type="inferred from homology"/>
<accession>A0AAV8GAV0</accession>
<dbReference type="InterPro" id="IPR001128">
    <property type="entry name" value="Cyt_P450"/>
</dbReference>
<reference evidence="11" key="1">
    <citation type="submission" date="2022-08" db="EMBL/GenBank/DDBJ databases">
        <authorList>
            <person name="Marques A."/>
        </authorList>
    </citation>
    <scope>NUCLEOTIDE SEQUENCE</scope>
    <source>
        <strain evidence="11">RhyPub2mFocal</strain>
        <tissue evidence="11">Leaves</tissue>
    </source>
</reference>
<gene>
    <name evidence="11" type="ORF">LUZ62_051767</name>
</gene>
<evidence type="ECO:0000256" key="1">
    <source>
        <dbReference type="ARBA" id="ARBA00004167"/>
    </source>
</evidence>
<dbReference type="AlphaFoldDB" id="A0AAV8GAV0"/>
<dbReference type="PANTHER" id="PTHR24286">
    <property type="entry name" value="CYTOCHROME P450 26"/>
    <property type="match status" value="1"/>
</dbReference>
<keyword evidence="3 10" id="KW-0812">Transmembrane</keyword>
<dbReference type="PANTHER" id="PTHR24286:SF194">
    <property type="entry name" value="STEROID (22S)-HYDROXYLASE"/>
    <property type="match status" value="1"/>
</dbReference>
<dbReference type="PRINTS" id="PR00385">
    <property type="entry name" value="P450"/>
</dbReference>
<keyword evidence="8 10" id="KW-0472">Membrane</keyword>
<dbReference type="GO" id="GO:0010268">
    <property type="term" value="P:brassinosteroid homeostasis"/>
    <property type="evidence" value="ECO:0007669"/>
    <property type="project" value="TreeGrafter"/>
</dbReference>
<comment type="similarity">
    <text evidence="2">Belongs to the cytochrome P450 family.</text>
</comment>
<dbReference type="SUPFAM" id="SSF48264">
    <property type="entry name" value="Cytochrome P450"/>
    <property type="match status" value="1"/>
</dbReference>
<evidence type="ECO:0000256" key="7">
    <source>
        <dbReference type="ARBA" id="ARBA00023004"/>
    </source>
</evidence>
<comment type="subcellular location">
    <subcellularLocation>
        <location evidence="1">Membrane</location>
        <topology evidence="1">Single-pass membrane protein</topology>
    </subcellularLocation>
</comment>
<keyword evidence="4 9" id="KW-0479">Metal-binding</keyword>
<dbReference type="EMBL" id="JAMFTS010000002">
    <property type="protein sequence ID" value="KAJ4800521.1"/>
    <property type="molecule type" value="Genomic_DNA"/>
</dbReference>
<dbReference type="PRINTS" id="PR00463">
    <property type="entry name" value="EP450I"/>
</dbReference>
<dbReference type="GO" id="GO:0020037">
    <property type="term" value="F:heme binding"/>
    <property type="evidence" value="ECO:0007669"/>
    <property type="project" value="InterPro"/>
</dbReference>
<evidence type="ECO:0000256" key="5">
    <source>
        <dbReference type="ARBA" id="ARBA00022989"/>
    </source>
</evidence>
<protein>
    <submittedName>
        <fullName evidence="11">Cytochrome P450 family protein</fullName>
    </submittedName>
</protein>
<evidence type="ECO:0000256" key="6">
    <source>
        <dbReference type="ARBA" id="ARBA00023002"/>
    </source>
</evidence>
<feature type="binding site" description="axial binding residue" evidence="9">
    <location>
        <position position="426"/>
    </location>
    <ligand>
        <name>heme</name>
        <dbReference type="ChEBI" id="CHEBI:30413"/>
    </ligand>
    <ligandPart>
        <name>Fe</name>
        <dbReference type="ChEBI" id="CHEBI:18248"/>
    </ligandPart>
</feature>
<dbReference type="Proteomes" id="UP001140206">
    <property type="component" value="Chromosome 2"/>
</dbReference>
<name>A0AAV8GAV0_9POAL</name>
<organism evidence="11 12">
    <name type="scientific">Rhynchospora pubera</name>
    <dbReference type="NCBI Taxonomy" id="906938"/>
    <lineage>
        <taxon>Eukaryota</taxon>
        <taxon>Viridiplantae</taxon>
        <taxon>Streptophyta</taxon>
        <taxon>Embryophyta</taxon>
        <taxon>Tracheophyta</taxon>
        <taxon>Spermatophyta</taxon>
        <taxon>Magnoliopsida</taxon>
        <taxon>Liliopsida</taxon>
        <taxon>Poales</taxon>
        <taxon>Cyperaceae</taxon>
        <taxon>Cyperoideae</taxon>
        <taxon>Rhynchosporeae</taxon>
        <taxon>Rhynchospora</taxon>
    </lineage>
</organism>
<dbReference type="GO" id="GO:0016132">
    <property type="term" value="P:brassinosteroid biosynthetic process"/>
    <property type="evidence" value="ECO:0007669"/>
    <property type="project" value="TreeGrafter"/>
</dbReference>
<keyword evidence="7 9" id="KW-0408">Iron</keyword>
<evidence type="ECO:0000256" key="10">
    <source>
        <dbReference type="SAM" id="Phobius"/>
    </source>
</evidence>
<keyword evidence="6" id="KW-0560">Oxidoreductase</keyword>
<keyword evidence="9" id="KW-0349">Heme</keyword>
<evidence type="ECO:0000256" key="9">
    <source>
        <dbReference type="PIRSR" id="PIRSR602401-1"/>
    </source>
</evidence>
<feature type="transmembrane region" description="Helical" evidence="10">
    <location>
        <begin position="6"/>
        <end position="30"/>
    </location>
</feature>
<dbReference type="Gene3D" id="1.10.630.10">
    <property type="entry name" value="Cytochrome P450"/>
    <property type="match status" value="1"/>
</dbReference>
<comment type="cofactor">
    <cofactor evidence="9">
        <name>heme</name>
        <dbReference type="ChEBI" id="CHEBI:30413"/>
    </cofactor>
</comment>
<evidence type="ECO:0000256" key="3">
    <source>
        <dbReference type="ARBA" id="ARBA00022692"/>
    </source>
</evidence>
<evidence type="ECO:0000256" key="2">
    <source>
        <dbReference type="ARBA" id="ARBA00010617"/>
    </source>
</evidence>
<dbReference type="GO" id="GO:0004497">
    <property type="term" value="F:monooxygenase activity"/>
    <property type="evidence" value="ECO:0007669"/>
    <property type="project" value="InterPro"/>
</dbReference>
<dbReference type="Pfam" id="PF00067">
    <property type="entry name" value="p450"/>
    <property type="match status" value="1"/>
</dbReference>
<dbReference type="GO" id="GO:0016705">
    <property type="term" value="F:oxidoreductase activity, acting on paired donors, with incorporation or reduction of molecular oxygen"/>
    <property type="evidence" value="ECO:0007669"/>
    <property type="project" value="InterPro"/>
</dbReference>
<evidence type="ECO:0000256" key="8">
    <source>
        <dbReference type="ARBA" id="ARBA00023136"/>
    </source>
</evidence>
<dbReference type="GO" id="GO:0016125">
    <property type="term" value="P:sterol metabolic process"/>
    <property type="evidence" value="ECO:0007669"/>
    <property type="project" value="TreeGrafter"/>
</dbReference>
<dbReference type="InterPro" id="IPR036396">
    <property type="entry name" value="Cyt_P450_sf"/>
</dbReference>
<keyword evidence="5 10" id="KW-1133">Transmembrane helix</keyword>
<keyword evidence="12" id="KW-1185">Reference proteome</keyword>
<comment type="caution">
    <text evidence="11">The sequence shown here is derived from an EMBL/GenBank/DDBJ whole genome shotgun (WGS) entry which is preliminary data.</text>
</comment>
<dbReference type="InterPro" id="IPR002401">
    <property type="entry name" value="Cyt_P450_E_grp-I"/>
</dbReference>
<evidence type="ECO:0000313" key="11">
    <source>
        <dbReference type="EMBL" id="KAJ4800521.1"/>
    </source>
</evidence>
<sequence>MTGADPIVLSLSVPLATVIAILVVSIFWIYGRKNGADSKLPPGDKGWPIVGSTFSLFKPHPATSIGDFLHLQHSRYGKIFSTRYLGKTLVVSADPEFNRFVFQNEMRLFQNNLPPHCKKILGEGILPFMAGETYRNMKSLVLGFFNSWQIQTRFLAEVEEAANRVMNSWRQKSLILANEELNKFFFNLAVERIIGMTPDDPEVEELRKAFNAANAGLYSVPLSLPFTPFSKALKARDFICSIVKREAEDRKLKSDKINGKENDLIWYCLKNNPSISMKRICDAVIGSIFAVLFNTQICVGLAMYFLGQCPESLQQLREEIKQKINYTDTTAKLTWDDYKNMEFCQSVINETLRFGNIIPVLWRKTLSDVYFKGYTIPQGTAIMTHIAAMHLDPSAFENPNNFYPWRWLAMGKSNNWMPFGGGVRHCCGSEIARMEIAVFLRYLVLNYDWELVEHDHPVALPSVTFPKGLPIRIHPLEEKTP</sequence>
<dbReference type="GO" id="GO:0005506">
    <property type="term" value="F:iron ion binding"/>
    <property type="evidence" value="ECO:0007669"/>
    <property type="project" value="InterPro"/>
</dbReference>
<evidence type="ECO:0000313" key="12">
    <source>
        <dbReference type="Proteomes" id="UP001140206"/>
    </source>
</evidence>
<evidence type="ECO:0000256" key="4">
    <source>
        <dbReference type="ARBA" id="ARBA00022723"/>
    </source>
</evidence>
<dbReference type="GO" id="GO:0016020">
    <property type="term" value="C:membrane"/>
    <property type="evidence" value="ECO:0007669"/>
    <property type="project" value="UniProtKB-SubCell"/>
</dbReference>